<dbReference type="PANTHER" id="PTHR33332">
    <property type="entry name" value="REVERSE TRANSCRIPTASE DOMAIN-CONTAINING PROTEIN"/>
    <property type="match status" value="1"/>
</dbReference>
<proteinExistence type="predicted"/>
<dbReference type="PRINTS" id="PR01345">
    <property type="entry name" value="CERVTRCPTASE"/>
</dbReference>
<evidence type="ECO:0008006" key="3">
    <source>
        <dbReference type="Google" id="ProtNLM"/>
    </source>
</evidence>
<name>A0AAE1G0N8_PETCI</name>
<protein>
    <recommendedName>
        <fullName evidence="3">Reverse transcriptase domain-containing protein</fullName>
    </recommendedName>
</protein>
<dbReference type="Proteomes" id="UP001286313">
    <property type="component" value="Unassembled WGS sequence"/>
</dbReference>
<gene>
    <name evidence="1" type="ORF">Pcinc_011533</name>
</gene>
<comment type="caution">
    <text evidence="1">The sequence shown here is derived from an EMBL/GenBank/DDBJ whole genome shotgun (WGS) entry which is preliminary data.</text>
</comment>
<keyword evidence="2" id="KW-1185">Reference proteome</keyword>
<organism evidence="1 2">
    <name type="scientific">Petrolisthes cinctipes</name>
    <name type="common">Flat porcelain crab</name>
    <dbReference type="NCBI Taxonomy" id="88211"/>
    <lineage>
        <taxon>Eukaryota</taxon>
        <taxon>Metazoa</taxon>
        <taxon>Ecdysozoa</taxon>
        <taxon>Arthropoda</taxon>
        <taxon>Crustacea</taxon>
        <taxon>Multicrustacea</taxon>
        <taxon>Malacostraca</taxon>
        <taxon>Eumalacostraca</taxon>
        <taxon>Eucarida</taxon>
        <taxon>Decapoda</taxon>
        <taxon>Pleocyemata</taxon>
        <taxon>Anomura</taxon>
        <taxon>Galatheoidea</taxon>
        <taxon>Porcellanidae</taxon>
        <taxon>Petrolisthes</taxon>
    </lineage>
</organism>
<evidence type="ECO:0000313" key="1">
    <source>
        <dbReference type="EMBL" id="KAK3884188.1"/>
    </source>
</evidence>
<reference evidence="1" key="1">
    <citation type="submission" date="2023-10" db="EMBL/GenBank/DDBJ databases">
        <title>Genome assemblies of two species of porcelain crab, Petrolisthes cinctipes and Petrolisthes manimaculis (Anomura: Porcellanidae).</title>
        <authorList>
            <person name="Angst P."/>
        </authorList>
    </citation>
    <scope>NUCLEOTIDE SEQUENCE</scope>
    <source>
        <strain evidence="1">PB745_01</strain>
        <tissue evidence="1">Gill</tissue>
    </source>
</reference>
<evidence type="ECO:0000313" key="2">
    <source>
        <dbReference type="Proteomes" id="UP001286313"/>
    </source>
</evidence>
<accession>A0AAE1G0N8</accession>
<sequence length="275" mass="32124">MVAKISKFADDTKLGMNVAKEGNTTRLQEDLRKIGEWSETWQMPFDVNKCKVMHIGHRNPRTEYNLKGNALISTDTEKDLGVTITSDLKFSKQCIEAEKKAQRMLGYIKRQFGYRNKEIVLCLYNSLVRPHLEYAVQFWSPSYRKDIARLERVQARATKLIPSLRHKSYKDRLVELDLFSLETRRLRGQLIEVFKILRGFDNVDYRDIFQLSEGTTRNHGYKLELKRYNRDLCGKFFTYSICGTWNALPADVVNSNSVDQFKSRLDKALNHRLGV</sequence>
<dbReference type="AlphaFoldDB" id="A0AAE1G0N8"/>
<dbReference type="EMBL" id="JAWQEG010000905">
    <property type="protein sequence ID" value="KAK3884188.1"/>
    <property type="molecule type" value="Genomic_DNA"/>
</dbReference>